<dbReference type="InterPro" id="IPR013933">
    <property type="entry name" value="CRC_Rsc7/Swp82"/>
</dbReference>
<dbReference type="PANTHER" id="PTHR22597:SF3">
    <property type="entry name" value="CHROMATIN STRUCTURE-REMODELING COMPLEX SUBUNIT RSC7"/>
    <property type="match status" value="1"/>
</dbReference>
<feature type="non-terminal residue" evidence="4">
    <location>
        <position position="1"/>
    </location>
</feature>
<dbReference type="GO" id="GO:0031490">
    <property type="term" value="F:chromatin DNA binding"/>
    <property type="evidence" value="ECO:0007669"/>
    <property type="project" value="TreeGrafter"/>
</dbReference>
<keyword evidence="1" id="KW-0805">Transcription regulation</keyword>
<feature type="region of interest" description="Disordered" evidence="3">
    <location>
        <begin position="412"/>
        <end position="433"/>
    </location>
</feature>
<dbReference type="PANTHER" id="PTHR22597">
    <property type="entry name" value="POLYCOMB GROUP PROTEIN"/>
    <property type="match status" value="1"/>
</dbReference>
<sequence>MPRGRPRGRIARAVSAATRTPTPAQDEEMEDVNPQTPQNEEEDEEEVEQGDTPAADSNQSSPRPVEQIPRKRLGRPPKNRPPGWDTPDKNDDRGSEVGIPGKRKRGRPAGSGTGFRGRGTRPSIPQGPPMMKIDKEGNMAAVVNDEADLPEDEEGEEKIDKLGNLKGGRDYRVRVFTIKNRGKRLYMLSTEPARCCGFRDSYLFFTKHLKLHKVIVDDDEKRELIDREVIPHSYKGRAIGVVTARSVFREFGAKIVIGGKYITDDYYIQQSREAGHVEGELADPGDVLPPPGEPYNKNQYVAWHGASAVYHTGAPTVPMANGKPIAGKRKLAITSSNWQIEHARAASRFNSVIAANRKKTHDGIYDPHTNIWHYPKIMQPTHVKWEQLPIESSDEPPHGLTNGISHLTNGVDHVNLNGTNGTNRINEEETAPTSKVFSPLPPVIYRNYLVVDTKFESPPISGLGLPGPDGDAIDVGPNGLPQVTDDILAELPPDCRKALLEAKAKESQWKQKWGTEVESGARGNLKIGFLGYPV</sequence>
<feature type="compositionally biased region" description="Basic and acidic residues" evidence="3">
    <location>
        <begin position="86"/>
        <end position="95"/>
    </location>
</feature>
<name>A0A9P4U0S2_9PEZI</name>
<feature type="compositionally biased region" description="Basic residues" evidence="3">
    <location>
        <begin position="1"/>
        <end position="10"/>
    </location>
</feature>
<gene>
    <name evidence="4" type="ORF">EJ08DRAFT_686681</name>
</gene>
<evidence type="ECO:0000256" key="3">
    <source>
        <dbReference type="SAM" id="MobiDB-lite"/>
    </source>
</evidence>
<proteinExistence type="predicted"/>
<feature type="compositionally biased region" description="Acidic residues" evidence="3">
    <location>
        <begin position="39"/>
        <end position="49"/>
    </location>
</feature>
<evidence type="ECO:0008006" key="6">
    <source>
        <dbReference type="Google" id="ProtNLM"/>
    </source>
</evidence>
<dbReference type="Proteomes" id="UP000800235">
    <property type="component" value="Unassembled WGS sequence"/>
</dbReference>
<protein>
    <recommendedName>
        <fullName evidence="6">Nuclear localization protein</fullName>
    </recommendedName>
</protein>
<organism evidence="4 5">
    <name type="scientific">Tothia fuscella</name>
    <dbReference type="NCBI Taxonomy" id="1048955"/>
    <lineage>
        <taxon>Eukaryota</taxon>
        <taxon>Fungi</taxon>
        <taxon>Dikarya</taxon>
        <taxon>Ascomycota</taxon>
        <taxon>Pezizomycotina</taxon>
        <taxon>Dothideomycetes</taxon>
        <taxon>Pleosporomycetidae</taxon>
        <taxon>Venturiales</taxon>
        <taxon>Cylindrosympodiaceae</taxon>
        <taxon>Tothia</taxon>
    </lineage>
</organism>
<accession>A0A9P4U0S2</accession>
<dbReference type="Pfam" id="PF08624">
    <property type="entry name" value="CRC_subunit"/>
    <property type="match status" value="1"/>
</dbReference>
<dbReference type="GO" id="GO:0016586">
    <property type="term" value="C:RSC-type complex"/>
    <property type="evidence" value="ECO:0007669"/>
    <property type="project" value="TreeGrafter"/>
</dbReference>
<dbReference type="EMBL" id="MU007024">
    <property type="protein sequence ID" value="KAF2432741.1"/>
    <property type="molecule type" value="Genomic_DNA"/>
</dbReference>
<feature type="region of interest" description="Disordered" evidence="3">
    <location>
        <begin position="1"/>
        <end position="132"/>
    </location>
</feature>
<comment type="caution">
    <text evidence="4">The sequence shown here is derived from an EMBL/GenBank/DDBJ whole genome shotgun (WGS) entry which is preliminary data.</text>
</comment>
<keyword evidence="2" id="KW-0804">Transcription</keyword>
<reference evidence="4" key="1">
    <citation type="journal article" date="2020" name="Stud. Mycol.">
        <title>101 Dothideomycetes genomes: a test case for predicting lifestyles and emergence of pathogens.</title>
        <authorList>
            <person name="Haridas S."/>
            <person name="Albert R."/>
            <person name="Binder M."/>
            <person name="Bloem J."/>
            <person name="Labutti K."/>
            <person name="Salamov A."/>
            <person name="Andreopoulos B."/>
            <person name="Baker S."/>
            <person name="Barry K."/>
            <person name="Bills G."/>
            <person name="Bluhm B."/>
            <person name="Cannon C."/>
            <person name="Castanera R."/>
            <person name="Culley D."/>
            <person name="Daum C."/>
            <person name="Ezra D."/>
            <person name="Gonzalez J."/>
            <person name="Henrissat B."/>
            <person name="Kuo A."/>
            <person name="Liang C."/>
            <person name="Lipzen A."/>
            <person name="Lutzoni F."/>
            <person name="Magnuson J."/>
            <person name="Mondo S."/>
            <person name="Nolan M."/>
            <person name="Ohm R."/>
            <person name="Pangilinan J."/>
            <person name="Park H.-J."/>
            <person name="Ramirez L."/>
            <person name="Alfaro M."/>
            <person name="Sun H."/>
            <person name="Tritt A."/>
            <person name="Yoshinaga Y."/>
            <person name="Zwiers L.-H."/>
            <person name="Turgeon B."/>
            <person name="Goodwin S."/>
            <person name="Spatafora J."/>
            <person name="Crous P."/>
            <person name="Grigoriev I."/>
        </authorList>
    </citation>
    <scope>NUCLEOTIDE SEQUENCE</scope>
    <source>
        <strain evidence="4">CBS 130266</strain>
    </source>
</reference>
<evidence type="ECO:0000256" key="1">
    <source>
        <dbReference type="ARBA" id="ARBA00023015"/>
    </source>
</evidence>
<evidence type="ECO:0000313" key="4">
    <source>
        <dbReference type="EMBL" id="KAF2432741.1"/>
    </source>
</evidence>
<evidence type="ECO:0000313" key="5">
    <source>
        <dbReference type="Proteomes" id="UP000800235"/>
    </source>
</evidence>
<dbReference type="OrthoDB" id="5598844at2759"/>
<keyword evidence="5" id="KW-1185">Reference proteome</keyword>
<dbReference type="AlphaFoldDB" id="A0A9P4U0S2"/>
<evidence type="ECO:0000256" key="2">
    <source>
        <dbReference type="ARBA" id="ARBA00023163"/>
    </source>
</evidence>